<accession>A0A554WSY1</accession>
<dbReference type="Proteomes" id="UP000318554">
    <property type="component" value="Unassembled WGS sequence"/>
</dbReference>
<comment type="caution">
    <text evidence="1">The sequence shown here is derived from an EMBL/GenBank/DDBJ whole genome shotgun (WGS) entry which is preliminary data.</text>
</comment>
<reference evidence="1 2" key="1">
    <citation type="submission" date="2019-07" db="EMBL/GenBank/DDBJ databases">
        <title>Tepidimonas aquatica CLN-1 draft genome.</title>
        <authorList>
            <person name="Da Costa M.S."/>
            <person name="Froufe H.J.C."/>
            <person name="Egas C."/>
            <person name="Albuquerque L."/>
        </authorList>
    </citation>
    <scope>NUCLEOTIDE SEQUENCE [LARGE SCALE GENOMIC DNA]</scope>
    <source>
        <strain evidence="1 2">CLN-1</strain>
    </source>
</reference>
<evidence type="ECO:0000313" key="1">
    <source>
        <dbReference type="EMBL" id="TSE26663.1"/>
    </source>
</evidence>
<protein>
    <submittedName>
        <fullName evidence="1">Uncharacterized protein</fullName>
    </submittedName>
</protein>
<keyword evidence="2" id="KW-1185">Reference proteome</keyword>
<dbReference type="EMBL" id="VJNA01000006">
    <property type="protein sequence ID" value="TSE26663.1"/>
    <property type="molecule type" value="Genomic_DNA"/>
</dbReference>
<sequence length="46" mass="5423">MIDMLHLLIENESQTVSNRPAADYRILSIEFTMGIYPKYCDILIYK</sequence>
<evidence type="ECO:0000313" key="2">
    <source>
        <dbReference type="Proteomes" id="UP000318554"/>
    </source>
</evidence>
<dbReference type="AlphaFoldDB" id="A0A554WSY1"/>
<proteinExistence type="predicted"/>
<gene>
    <name evidence="1" type="ORF">Taqua_00701</name>
</gene>
<name>A0A554WSY1_9BURK</name>
<organism evidence="1 2">
    <name type="scientific">Tepidimonas aquatica</name>
    <dbReference type="NCBI Taxonomy" id="247482"/>
    <lineage>
        <taxon>Bacteria</taxon>
        <taxon>Pseudomonadati</taxon>
        <taxon>Pseudomonadota</taxon>
        <taxon>Betaproteobacteria</taxon>
        <taxon>Burkholderiales</taxon>
        <taxon>Tepidimonas</taxon>
    </lineage>
</organism>